<keyword evidence="6" id="KW-0479">Metal-binding</keyword>
<evidence type="ECO:0000256" key="5">
    <source>
        <dbReference type="ARBA" id="ARBA00012964"/>
    </source>
</evidence>
<dbReference type="Gene3D" id="1.10.3210.10">
    <property type="entry name" value="Hypothetical protein af1432"/>
    <property type="match status" value="1"/>
</dbReference>
<dbReference type="EC" id="3.1.3.89" evidence="5"/>
<feature type="domain" description="HD/PDEase" evidence="8">
    <location>
        <begin position="32"/>
        <end position="148"/>
    </location>
</feature>
<dbReference type="GO" id="GO:0005737">
    <property type="term" value="C:cytoplasm"/>
    <property type="evidence" value="ECO:0007669"/>
    <property type="project" value="TreeGrafter"/>
</dbReference>
<evidence type="ECO:0000256" key="4">
    <source>
        <dbReference type="ARBA" id="ARBA00011738"/>
    </source>
</evidence>
<comment type="subunit">
    <text evidence="4">Homodimer.</text>
</comment>
<comment type="cofactor">
    <cofactor evidence="2">
        <name>Mn(2+)</name>
        <dbReference type="ChEBI" id="CHEBI:29035"/>
    </cofactor>
</comment>
<organism evidence="9 10">
    <name type="scientific">BD1-7 clade bacterium</name>
    <dbReference type="NCBI Taxonomy" id="2029982"/>
    <lineage>
        <taxon>Bacteria</taxon>
        <taxon>Pseudomonadati</taxon>
        <taxon>Pseudomonadota</taxon>
        <taxon>Gammaproteobacteria</taxon>
        <taxon>Cellvibrionales</taxon>
        <taxon>Spongiibacteraceae</taxon>
        <taxon>BD1-7 clade</taxon>
    </lineage>
</organism>
<protein>
    <recommendedName>
        <fullName evidence="5">5'-deoxynucleotidase</fullName>
        <ecNumber evidence="5">3.1.3.89</ecNumber>
    </recommendedName>
</protein>
<evidence type="ECO:0000313" key="9">
    <source>
        <dbReference type="EMBL" id="CAA0119622.1"/>
    </source>
</evidence>
<evidence type="ECO:0000256" key="1">
    <source>
        <dbReference type="ARBA" id="ARBA00001638"/>
    </source>
</evidence>
<accession>A0A5S9QMP7</accession>
<comment type="catalytic activity">
    <reaction evidence="1">
        <text>a 2'-deoxyribonucleoside 5'-phosphate + H2O = a 2'-deoxyribonucleoside + phosphate</text>
        <dbReference type="Rhea" id="RHEA:36167"/>
        <dbReference type="ChEBI" id="CHEBI:15377"/>
        <dbReference type="ChEBI" id="CHEBI:18274"/>
        <dbReference type="ChEBI" id="CHEBI:43474"/>
        <dbReference type="ChEBI" id="CHEBI:65317"/>
        <dbReference type="EC" id="3.1.3.89"/>
    </reaction>
</comment>
<dbReference type="OrthoDB" id="9796032at2"/>
<evidence type="ECO:0000256" key="7">
    <source>
        <dbReference type="ARBA" id="ARBA00022801"/>
    </source>
</evidence>
<dbReference type="InterPro" id="IPR003607">
    <property type="entry name" value="HD/PDEase_dom"/>
</dbReference>
<dbReference type="InterPro" id="IPR039356">
    <property type="entry name" value="YfbR/HDDC2"/>
</dbReference>
<dbReference type="GO" id="GO:0046872">
    <property type="term" value="F:metal ion binding"/>
    <property type="evidence" value="ECO:0007669"/>
    <property type="project" value="UniProtKB-KW"/>
</dbReference>
<dbReference type="EMBL" id="CACSII010000020">
    <property type="protein sequence ID" value="CAA0119622.1"/>
    <property type="molecule type" value="Genomic_DNA"/>
</dbReference>
<comment type="cofactor">
    <cofactor evidence="3">
        <name>Co(2+)</name>
        <dbReference type="ChEBI" id="CHEBI:48828"/>
    </cofactor>
</comment>
<dbReference type="PANTHER" id="PTHR11845:SF13">
    <property type="entry name" value="5'-DEOXYNUCLEOTIDASE HDDC2"/>
    <property type="match status" value="1"/>
</dbReference>
<sequence length="194" mass="22159">MSDPLDTITQFLLEVDALKTIDRRTYIKGGSRLENSAEHSWHLAMACWALSEYLALDLCQNTLIKLALVHDLGEIDAGDTFLYADSRNDAHEQERQCVARLHEHPGNPIKDLMDLWDTQEYSNKPEAKLLKVADRILPFLLNIENEGRTWRELGIKRSQVVAAHTFINEDFPQIHAWLSRKVTLAVANGWLIDA</sequence>
<name>A0A5S9QMP7_9GAMM</name>
<reference evidence="9 10" key="1">
    <citation type="submission" date="2019-11" db="EMBL/GenBank/DDBJ databases">
        <authorList>
            <person name="Holert J."/>
        </authorList>
    </citation>
    <scope>NUCLEOTIDE SEQUENCE [LARGE SCALE GENOMIC DNA]</scope>
    <source>
        <strain evidence="9">BC5_2</strain>
    </source>
</reference>
<dbReference type="AlphaFoldDB" id="A0A5S9QMP7"/>
<evidence type="ECO:0000313" key="10">
    <source>
        <dbReference type="Proteomes" id="UP000434580"/>
    </source>
</evidence>
<keyword evidence="7" id="KW-0378">Hydrolase</keyword>
<evidence type="ECO:0000259" key="8">
    <source>
        <dbReference type="SMART" id="SM00471"/>
    </source>
</evidence>
<dbReference type="GO" id="GO:0002953">
    <property type="term" value="F:5'-deoxynucleotidase activity"/>
    <property type="evidence" value="ECO:0007669"/>
    <property type="project" value="UniProtKB-EC"/>
</dbReference>
<dbReference type="InterPro" id="IPR006674">
    <property type="entry name" value="HD_domain"/>
</dbReference>
<dbReference type="SMART" id="SM00471">
    <property type="entry name" value="HDc"/>
    <property type="match status" value="1"/>
</dbReference>
<dbReference type="Proteomes" id="UP000434580">
    <property type="component" value="Unassembled WGS sequence"/>
</dbReference>
<evidence type="ECO:0000256" key="6">
    <source>
        <dbReference type="ARBA" id="ARBA00022723"/>
    </source>
</evidence>
<dbReference type="SUPFAM" id="SSF109604">
    <property type="entry name" value="HD-domain/PDEase-like"/>
    <property type="match status" value="1"/>
</dbReference>
<gene>
    <name evidence="9" type="ORF">DPBNPPHM_02488</name>
</gene>
<dbReference type="Pfam" id="PF13023">
    <property type="entry name" value="HD_3"/>
    <property type="match status" value="1"/>
</dbReference>
<proteinExistence type="predicted"/>
<dbReference type="PANTHER" id="PTHR11845">
    <property type="entry name" value="5'-DEOXYNUCLEOTIDASE HDDC2"/>
    <property type="match status" value="1"/>
</dbReference>
<evidence type="ECO:0000256" key="2">
    <source>
        <dbReference type="ARBA" id="ARBA00001936"/>
    </source>
</evidence>
<evidence type="ECO:0000256" key="3">
    <source>
        <dbReference type="ARBA" id="ARBA00001941"/>
    </source>
</evidence>